<protein>
    <submittedName>
        <fullName evidence="1">18260_t:CDS:1</fullName>
    </submittedName>
</protein>
<dbReference type="OrthoDB" id="2341968at2759"/>
<comment type="caution">
    <text evidence="1">The sequence shown here is derived from an EMBL/GenBank/DDBJ whole genome shotgun (WGS) entry which is preliminary data.</text>
</comment>
<keyword evidence="2" id="KW-1185">Reference proteome</keyword>
<accession>A0A9N9JM73</accession>
<reference evidence="1" key="1">
    <citation type="submission" date="2021-06" db="EMBL/GenBank/DDBJ databases">
        <authorList>
            <person name="Kallberg Y."/>
            <person name="Tangrot J."/>
            <person name="Rosling A."/>
        </authorList>
    </citation>
    <scope>NUCLEOTIDE SEQUENCE</scope>
    <source>
        <strain evidence="1">MA453B</strain>
    </source>
</reference>
<evidence type="ECO:0000313" key="2">
    <source>
        <dbReference type="Proteomes" id="UP000789405"/>
    </source>
</evidence>
<evidence type="ECO:0000313" key="1">
    <source>
        <dbReference type="EMBL" id="CAG8788671.1"/>
    </source>
</evidence>
<dbReference type="SUPFAM" id="SSF47769">
    <property type="entry name" value="SAM/Pointed domain"/>
    <property type="match status" value="1"/>
</dbReference>
<feature type="non-terminal residue" evidence="1">
    <location>
        <position position="1"/>
    </location>
</feature>
<name>A0A9N9JM73_9GLOM</name>
<gene>
    <name evidence="1" type="ORF">DERYTH_LOCUS20951</name>
</gene>
<proteinExistence type="predicted"/>
<dbReference type="AlphaFoldDB" id="A0A9N9JM73"/>
<dbReference type="Gene3D" id="1.10.150.50">
    <property type="entry name" value="Transcription Factor, Ets-1"/>
    <property type="match status" value="1"/>
</dbReference>
<dbReference type="EMBL" id="CAJVPY010025731">
    <property type="protein sequence ID" value="CAG8788671.1"/>
    <property type="molecule type" value="Genomic_DNA"/>
</dbReference>
<dbReference type="Proteomes" id="UP000789405">
    <property type="component" value="Unassembled WGS sequence"/>
</dbReference>
<dbReference type="InterPro" id="IPR013761">
    <property type="entry name" value="SAM/pointed_sf"/>
</dbReference>
<sequence>LLPIAGVLIMITFISYTGYLEVKGIILILKCFGLYPNNVMEINPPTSDEIHEYGTEKLIEYLQTVKKLELNEKHFEIIRKVEINGENFLKITEKKLCDFGFSFGPAERIVSFAKECSERKRQKYSSIRSLKDVLKDYGVDSDDISRIPSFEPQIHEIQDNDEYFQNCINNILIRIKSYGTLPPNSNEKIRREFVSTILHTALRIAETSTNNIFNMAVEYEVSGKKYYGPTDYAIIESKSGNLICITEDKIDKSMQEGFAQNIRQLESSHDVNKKKRKRDGNEDFDYLYGIITSAREWYFLLHNPGEISLSNVIPFVIEYCKEAWNKESNEYEILCKNTKKVLSIIVGLLVDKAVDTEPEAKRVKVTRFRSNDN</sequence>
<organism evidence="1 2">
    <name type="scientific">Dentiscutata erythropus</name>
    <dbReference type="NCBI Taxonomy" id="1348616"/>
    <lineage>
        <taxon>Eukaryota</taxon>
        <taxon>Fungi</taxon>
        <taxon>Fungi incertae sedis</taxon>
        <taxon>Mucoromycota</taxon>
        <taxon>Glomeromycotina</taxon>
        <taxon>Glomeromycetes</taxon>
        <taxon>Diversisporales</taxon>
        <taxon>Gigasporaceae</taxon>
        <taxon>Dentiscutata</taxon>
    </lineage>
</organism>